<dbReference type="Proteomes" id="UP001597387">
    <property type="component" value="Unassembled WGS sequence"/>
</dbReference>
<dbReference type="InterPro" id="IPR015797">
    <property type="entry name" value="NUDIX_hydrolase-like_dom_sf"/>
</dbReference>
<evidence type="ECO:0000256" key="6">
    <source>
        <dbReference type="ARBA" id="ARBA00022485"/>
    </source>
</evidence>
<proteinExistence type="inferred from homology"/>
<dbReference type="EMBL" id="JBHUHZ010000001">
    <property type="protein sequence ID" value="MFD2161382.1"/>
    <property type="molecule type" value="Genomic_DNA"/>
</dbReference>
<evidence type="ECO:0000256" key="14">
    <source>
        <dbReference type="RuleBase" id="RU365096"/>
    </source>
</evidence>
<reference evidence="17" key="1">
    <citation type="journal article" date="2019" name="Int. J. Syst. Evol. Microbiol.">
        <title>The Global Catalogue of Microorganisms (GCM) 10K type strain sequencing project: providing services to taxonomists for standard genome sequencing and annotation.</title>
        <authorList>
            <consortium name="The Broad Institute Genomics Platform"/>
            <consortium name="The Broad Institute Genome Sequencing Center for Infectious Disease"/>
            <person name="Wu L."/>
            <person name="Ma J."/>
        </authorList>
    </citation>
    <scope>NUCLEOTIDE SEQUENCE [LARGE SCALE GENOMIC DNA]</scope>
    <source>
        <strain evidence="17">KCTC 42217</strain>
    </source>
</reference>
<comment type="cofactor">
    <cofactor evidence="14">
        <name>[4Fe-4S] cluster</name>
        <dbReference type="ChEBI" id="CHEBI:49883"/>
    </cofactor>
    <text evidence="14">Binds 1 [4Fe-4S] cluster.</text>
</comment>
<evidence type="ECO:0000256" key="11">
    <source>
        <dbReference type="ARBA" id="ARBA00023014"/>
    </source>
</evidence>
<keyword evidence="8 14" id="KW-0227">DNA damage</keyword>
<dbReference type="InterPro" id="IPR023170">
    <property type="entry name" value="HhH_base_excis_C"/>
</dbReference>
<dbReference type="GO" id="GO:0000701">
    <property type="term" value="F:purine-specific mismatch base pair DNA N-glycosylase activity"/>
    <property type="evidence" value="ECO:0007669"/>
    <property type="project" value="UniProtKB-EC"/>
</dbReference>
<dbReference type="Pfam" id="PF00633">
    <property type="entry name" value="HHH"/>
    <property type="match status" value="1"/>
</dbReference>
<comment type="caution">
    <text evidence="16">The sequence shown here is derived from an EMBL/GenBank/DDBJ whole genome shotgun (WGS) entry which is preliminary data.</text>
</comment>
<dbReference type="PANTHER" id="PTHR42944">
    <property type="entry name" value="ADENINE DNA GLYCOSYLASE"/>
    <property type="match status" value="1"/>
</dbReference>
<dbReference type="PROSITE" id="PS00764">
    <property type="entry name" value="ENDONUCLEASE_III_1"/>
    <property type="match status" value="1"/>
</dbReference>
<sequence length="349" mass="39861">MSFIDEVIGWYLVNKRDLPWRNTTDPYIIWLSEIILQQTRVEQGLPYFYRFAEKYPSVSEFAAATEDEILNLWQGLGYYSRGRNMHRTAQMVMEDHAGYFPKKYDELIKLKGVGEYTAAAISSFAANEAKAVVDGNVFRLLARYFGIEEPINSPKAKRVFTALANELIDEKNPATSNQALMEFGSLQCRPKNPLCGSCPLQPDCEAFKKGLTDILPLKLKKQVSRNRYFSYVLLLSDGKILLNKRGPNDIWQNLYELPLIETTEAEDALNIVSTQGFRDMFGRAEIKSVYGPVRHVLSHQKIHAQFIVIDTIAGQVDLKKDSLFFADIAQLEHLAQPKLIFSFLKKFLN</sequence>
<dbReference type="Gene3D" id="1.10.1670.10">
    <property type="entry name" value="Helix-hairpin-Helix base-excision DNA repair enzymes (C-terminal)"/>
    <property type="match status" value="1"/>
</dbReference>
<dbReference type="InterPro" id="IPR011257">
    <property type="entry name" value="DNA_glycosylase"/>
</dbReference>
<keyword evidence="6" id="KW-0004">4Fe-4S</keyword>
<evidence type="ECO:0000313" key="17">
    <source>
        <dbReference type="Proteomes" id="UP001597387"/>
    </source>
</evidence>
<dbReference type="Gene3D" id="1.10.340.30">
    <property type="entry name" value="Hypothetical protein, domain 2"/>
    <property type="match status" value="1"/>
</dbReference>
<evidence type="ECO:0000256" key="9">
    <source>
        <dbReference type="ARBA" id="ARBA00022801"/>
    </source>
</evidence>
<name>A0ABW4ZID2_9SPHI</name>
<feature type="domain" description="HhH-GPD" evidence="15">
    <location>
        <begin position="35"/>
        <end position="186"/>
    </location>
</feature>
<evidence type="ECO:0000313" key="16">
    <source>
        <dbReference type="EMBL" id="MFD2161382.1"/>
    </source>
</evidence>
<dbReference type="PANTHER" id="PTHR42944:SF1">
    <property type="entry name" value="ADENINE DNA GLYCOSYLASE"/>
    <property type="match status" value="1"/>
</dbReference>
<keyword evidence="12" id="KW-0234">DNA repair</keyword>
<protein>
    <recommendedName>
        <fullName evidence="5 14">Adenine DNA glycosylase</fullName>
        <ecNumber evidence="4 14">3.2.2.31</ecNumber>
    </recommendedName>
</protein>
<dbReference type="InterPro" id="IPR044298">
    <property type="entry name" value="MIG/MutY"/>
</dbReference>
<keyword evidence="17" id="KW-1185">Reference proteome</keyword>
<dbReference type="SMART" id="SM00478">
    <property type="entry name" value="ENDO3c"/>
    <property type="match status" value="1"/>
</dbReference>
<evidence type="ECO:0000256" key="8">
    <source>
        <dbReference type="ARBA" id="ARBA00022763"/>
    </source>
</evidence>
<dbReference type="InterPro" id="IPR003265">
    <property type="entry name" value="HhH-GPD_domain"/>
</dbReference>
<evidence type="ECO:0000256" key="7">
    <source>
        <dbReference type="ARBA" id="ARBA00022723"/>
    </source>
</evidence>
<dbReference type="EC" id="3.2.2.31" evidence="4 14"/>
<dbReference type="SMART" id="SM00525">
    <property type="entry name" value="FES"/>
    <property type="match status" value="1"/>
</dbReference>
<dbReference type="RefSeq" id="WP_255899480.1">
    <property type="nucleotide sequence ID" value="NZ_JAFMZO010000001.1"/>
</dbReference>
<dbReference type="NCBIfam" id="TIGR01084">
    <property type="entry name" value="mutY"/>
    <property type="match status" value="1"/>
</dbReference>
<accession>A0ABW4ZID2</accession>
<dbReference type="InterPro" id="IPR000445">
    <property type="entry name" value="HhH_motif"/>
</dbReference>
<comment type="similarity">
    <text evidence="3 14">Belongs to the Nth/MutY family.</text>
</comment>
<evidence type="ECO:0000259" key="15">
    <source>
        <dbReference type="SMART" id="SM00478"/>
    </source>
</evidence>
<keyword evidence="13 14" id="KW-0326">Glycosidase</keyword>
<keyword evidence="7" id="KW-0479">Metal-binding</keyword>
<dbReference type="InterPro" id="IPR005760">
    <property type="entry name" value="A/G_AdeGlyc_MutY"/>
</dbReference>
<dbReference type="InterPro" id="IPR003651">
    <property type="entry name" value="Endonuclease3_FeS-loop_motif"/>
</dbReference>
<evidence type="ECO:0000256" key="4">
    <source>
        <dbReference type="ARBA" id="ARBA00012045"/>
    </source>
</evidence>
<evidence type="ECO:0000256" key="1">
    <source>
        <dbReference type="ARBA" id="ARBA00000843"/>
    </source>
</evidence>
<dbReference type="Pfam" id="PF14815">
    <property type="entry name" value="NUDIX_4"/>
    <property type="match status" value="1"/>
</dbReference>
<dbReference type="SUPFAM" id="SSF48150">
    <property type="entry name" value="DNA-glycosylase"/>
    <property type="match status" value="1"/>
</dbReference>
<evidence type="ECO:0000256" key="2">
    <source>
        <dbReference type="ARBA" id="ARBA00002933"/>
    </source>
</evidence>
<dbReference type="CDD" id="cd00056">
    <property type="entry name" value="ENDO3c"/>
    <property type="match status" value="1"/>
</dbReference>
<keyword evidence="9 16" id="KW-0378">Hydrolase</keyword>
<dbReference type="InterPro" id="IPR004035">
    <property type="entry name" value="Endouclease-III_FeS-bd_BS"/>
</dbReference>
<evidence type="ECO:0000256" key="3">
    <source>
        <dbReference type="ARBA" id="ARBA00008343"/>
    </source>
</evidence>
<dbReference type="CDD" id="cd03431">
    <property type="entry name" value="NUDIX_DNA_Glycosylase_C-MutY"/>
    <property type="match status" value="1"/>
</dbReference>
<comment type="catalytic activity">
    <reaction evidence="1 14">
        <text>Hydrolyzes free adenine bases from 7,8-dihydro-8-oxoguanine:adenine mismatched double-stranded DNA, leaving an apurinic site.</text>
        <dbReference type="EC" id="3.2.2.31"/>
    </reaction>
</comment>
<comment type="function">
    <text evidence="2">Adenine glycosylase active on G-A mispairs. MutY also corrects error-prone DNA synthesis past GO lesions which are due to the oxidatively damaged form of guanine: 7,8-dihydro-8-oxoguanine (8-oxo-dGTP).</text>
</comment>
<dbReference type="SUPFAM" id="SSF55811">
    <property type="entry name" value="Nudix"/>
    <property type="match status" value="1"/>
</dbReference>
<evidence type="ECO:0000256" key="5">
    <source>
        <dbReference type="ARBA" id="ARBA00022023"/>
    </source>
</evidence>
<dbReference type="Pfam" id="PF00730">
    <property type="entry name" value="HhH-GPD"/>
    <property type="match status" value="1"/>
</dbReference>
<gene>
    <name evidence="16" type="primary">mutY</name>
    <name evidence="16" type="ORF">ACFSJU_03205</name>
</gene>
<dbReference type="InterPro" id="IPR029119">
    <property type="entry name" value="MutY_C"/>
</dbReference>
<evidence type="ECO:0000256" key="10">
    <source>
        <dbReference type="ARBA" id="ARBA00023004"/>
    </source>
</evidence>
<keyword evidence="11" id="KW-0411">Iron-sulfur</keyword>
<evidence type="ECO:0000256" key="13">
    <source>
        <dbReference type="ARBA" id="ARBA00023295"/>
    </source>
</evidence>
<organism evidence="16 17">
    <name type="scientific">Paradesertivirga mongoliensis</name>
    <dbReference type="NCBI Taxonomy" id="2100740"/>
    <lineage>
        <taxon>Bacteria</taxon>
        <taxon>Pseudomonadati</taxon>
        <taxon>Bacteroidota</taxon>
        <taxon>Sphingobacteriia</taxon>
        <taxon>Sphingobacteriales</taxon>
        <taxon>Sphingobacteriaceae</taxon>
        <taxon>Paradesertivirga</taxon>
    </lineage>
</organism>
<evidence type="ECO:0000256" key="12">
    <source>
        <dbReference type="ARBA" id="ARBA00023204"/>
    </source>
</evidence>
<dbReference type="Gene3D" id="3.90.79.10">
    <property type="entry name" value="Nucleoside Triphosphate Pyrophosphohydrolase"/>
    <property type="match status" value="1"/>
</dbReference>
<keyword evidence="10 14" id="KW-0408">Iron</keyword>